<dbReference type="EMBL" id="JBANAX010000936">
    <property type="protein sequence ID" value="KAL1187986.1"/>
    <property type="molecule type" value="Genomic_DNA"/>
</dbReference>
<dbReference type="Pfam" id="PF22486">
    <property type="entry name" value="MATH_2"/>
    <property type="match status" value="1"/>
</dbReference>
<evidence type="ECO:0000313" key="5">
    <source>
        <dbReference type="Proteomes" id="UP001558713"/>
    </source>
</evidence>
<dbReference type="PROSITE" id="PS50144">
    <property type="entry name" value="MATH"/>
    <property type="match status" value="1"/>
</dbReference>
<dbReference type="SMART" id="SM00061">
    <property type="entry name" value="MATH"/>
    <property type="match status" value="1"/>
</dbReference>
<dbReference type="InterPro" id="IPR050804">
    <property type="entry name" value="MCC"/>
</dbReference>
<dbReference type="CDD" id="cd00121">
    <property type="entry name" value="MATH"/>
    <property type="match status" value="1"/>
</dbReference>
<keyword evidence="5" id="KW-1185">Reference proteome</keyword>
<feature type="domain" description="MATH" evidence="3">
    <location>
        <begin position="5"/>
        <end position="128"/>
    </location>
</feature>
<dbReference type="AlphaFoldDB" id="A0ABD0Z1Z7"/>
<gene>
    <name evidence="4" type="ORF">V5N11_007529</name>
</gene>
<name>A0ABD0Z1Z7_CARAN</name>
<sequence length="350" mass="39996">MWNQKPCLRFEIGNLSKKKAAINSKVFISGGCEWYLNLHPKGDTRCDDHVSLYLCVAKLKSLGRGWERSAKFYFVLLNQSDKELYKSPIGKKRSVFCAKRPALGFPKTLPFQEKWFLEKDRLIIEVYIKVFKAFDGVGVVSKTNKTMDINCFQVLASQVTPVRKIFAEPPDLAEDFKPKKQVADHVKYAYAKYVKSRMDEFFLRKRVDADGSECQQLEERVEDISLEREKTDDADETDEAFDGVGGDVSETKETMDINGFQVLASQVSLKDLGKSQIDADGSRVQQLEERVEDVSLERKKTYDADGSRIQQLQARINNLELMVLGFKVDCLKSKLEDVHLEMKKSDDADI</sequence>
<evidence type="ECO:0000259" key="3">
    <source>
        <dbReference type="PROSITE" id="PS50144"/>
    </source>
</evidence>
<protein>
    <submittedName>
        <fullName evidence="4">MATH domain and coiled-coil domain-containing protein</fullName>
    </submittedName>
</protein>
<keyword evidence="1" id="KW-0175">Coiled coil</keyword>
<dbReference type="Gene3D" id="2.60.210.10">
    <property type="entry name" value="Apoptosis, Tumor Necrosis Factor Receptor Associated Protein 2, Chain A"/>
    <property type="match status" value="1"/>
</dbReference>
<dbReference type="Proteomes" id="UP001558713">
    <property type="component" value="Unassembled WGS sequence"/>
</dbReference>
<comment type="caution">
    <text evidence="4">The sequence shown here is derived from an EMBL/GenBank/DDBJ whole genome shotgun (WGS) entry which is preliminary data.</text>
</comment>
<feature type="compositionally biased region" description="Acidic residues" evidence="2">
    <location>
        <begin position="232"/>
        <end position="241"/>
    </location>
</feature>
<dbReference type="InterPro" id="IPR008974">
    <property type="entry name" value="TRAF-like"/>
</dbReference>
<evidence type="ECO:0000256" key="1">
    <source>
        <dbReference type="ARBA" id="ARBA00023054"/>
    </source>
</evidence>
<feature type="region of interest" description="Disordered" evidence="2">
    <location>
        <begin position="229"/>
        <end position="248"/>
    </location>
</feature>
<proteinExistence type="predicted"/>
<dbReference type="PANTHER" id="PTHR46236:SF12">
    <property type="entry name" value="MATH DOMAIN-CONTAINING PROTEIN"/>
    <property type="match status" value="1"/>
</dbReference>
<evidence type="ECO:0000313" key="4">
    <source>
        <dbReference type="EMBL" id="KAL1187986.1"/>
    </source>
</evidence>
<evidence type="ECO:0000256" key="2">
    <source>
        <dbReference type="SAM" id="MobiDB-lite"/>
    </source>
</evidence>
<dbReference type="PANTHER" id="PTHR46236">
    <property type="entry name" value="TRAF-LIKE SUPERFAMILY PROTEIN"/>
    <property type="match status" value="1"/>
</dbReference>
<accession>A0ABD0Z1Z7</accession>
<dbReference type="InterPro" id="IPR002083">
    <property type="entry name" value="MATH/TRAF_dom"/>
</dbReference>
<reference evidence="4 5" key="1">
    <citation type="submission" date="2024-04" db="EMBL/GenBank/DDBJ databases">
        <title>Genome assembly C_amara_ONT_v2.</title>
        <authorList>
            <person name="Yant L."/>
            <person name="Moore C."/>
            <person name="Slenker M."/>
        </authorList>
    </citation>
    <scope>NUCLEOTIDE SEQUENCE [LARGE SCALE GENOMIC DNA]</scope>
    <source>
        <tissue evidence="4">Leaf</tissue>
    </source>
</reference>
<organism evidence="4 5">
    <name type="scientific">Cardamine amara subsp. amara</name>
    <dbReference type="NCBI Taxonomy" id="228776"/>
    <lineage>
        <taxon>Eukaryota</taxon>
        <taxon>Viridiplantae</taxon>
        <taxon>Streptophyta</taxon>
        <taxon>Embryophyta</taxon>
        <taxon>Tracheophyta</taxon>
        <taxon>Spermatophyta</taxon>
        <taxon>Magnoliopsida</taxon>
        <taxon>eudicotyledons</taxon>
        <taxon>Gunneridae</taxon>
        <taxon>Pentapetalae</taxon>
        <taxon>rosids</taxon>
        <taxon>malvids</taxon>
        <taxon>Brassicales</taxon>
        <taxon>Brassicaceae</taxon>
        <taxon>Cardamineae</taxon>
        <taxon>Cardamine</taxon>
    </lineage>
</organism>
<dbReference type="SUPFAM" id="SSF49599">
    <property type="entry name" value="TRAF domain-like"/>
    <property type="match status" value="1"/>
</dbReference>